<evidence type="ECO:0000313" key="2">
    <source>
        <dbReference type="EMBL" id="KAK3779619.1"/>
    </source>
</evidence>
<name>A0AAE1A1I5_9GAST</name>
<sequence length="116" mass="11869">MSIHETPMAGESVAHAIHIDGQTDGQAGDLAKHPERRLTVPDCLVPRRGKKPQTSVLGRAAEGLGLALPGSQQSRHVSSWSGRSEVPDAMDVTGVVSPASLPVPSSSAAVAATTTA</sequence>
<feature type="region of interest" description="Disordered" evidence="1">
    <location>
        <begin position="97"/>
        <end position="116"/>
    </location>
</feature>
<protein>
    <submittedName>
        <fullName evidence="2">Uncharacterized protein</fullName>
    </submittedName>
</protein>
<keyword evidence="3" id="KW-1185">Reference proteome</keyword>
<proteinExistence type="predicted"/>
<feature type="compositionally biased region" description="Basic and acidic residues" evidence="1">
    <location>
        <begin position="30"/>
        <end position="39"/>
    </location>
</feature>
<gene>
    <name evidence="2" type="ORF">RRG08_000089</name>
</gene>
<evidence type="ECO:0000256" key="1">
    <source>
        <dbReference type="SAM" id="MobiDB-lite"/>
    </source>
</evidence>
<reference evidence="2" key="1">
    <citation type="journal article" date="2023" name="G3 (Bethesda)">
        <title>A reference genome for the long-term kleptoplast-retaining sea slug Elysia crispata morphotype clarki.</title>
        <authorList>
            <person name="Eastman K.E."/>
            <person name="Pendleton A.L."/>
            <person name="Shaikh M.A."/>
            <person name="Suttiyut T."/>
            <person name="Ogas R."/>
            <person name="Tomko P."/>
            <person name="Gavelis G."/>
            <person name="Widhalm J.R."/>
            <person name="Wisecaver J.H."/>
        </authorList>
    </citation>
    <scope>NUCLEOTIDE SEQUENCE</scope>
    <source>
        <strain evidence="2">ECLA1</strain>
    </source>
</reference>
<dbReference type="AlphaFoldDB" id="A0AAE1A1I5"/>
<dbReference type="Proteomes" id="UP001283361">
    <property type="component" value="Unassembled WGS sequence"/>
</dbReference>
<dbReference type="EMBL" id="JAWDGP010002823">
    <property type="protein sequence ID" value="KAK3779619.1"/>
    <property type="molecule type" value="Genomic_DNA"/>
</dbReference>
<evidence type="ECO:0000313" key="3">
    <source>
        <dbReference type="Proteomes" id="UP001283361"/>
    </source>
</evidence>
<feature type="region of interest" description="Disordered" evidence="1">
    <location>
        <begin position="1"/>
        <end position="55"/>
    </location>
</feature>
<accession>A0AAE1A1I5</accession>
<organism evidence="2 3">
    <name type="scientific">Elysia crispata</name>
    <name type="common">lettuce slug</name>
    <dbReference type="NCBI Taxonomy" id="231223"/>
    <lineage>
        <taxon>Eukaryota</taxon>
        <taxon>Metazoa</taxon>
        <taxon>Spiralia</taxon>
        <taxon>Lophotrochozoa</taxon>
        <taxon>Mollusca</taxon>
        <taxon>Gastropoda</taxon>
        <taxon>Heterobranchia</taxon>
        <taxon>Euthyneura</taxon>
        <taxon>Panpulmonata</taxon>
        <taxon>Sacoglossa</taxon>
        <taxon>Placobranchoidea</taxon>
        <taxon>Plakobranchidae</taxon>
        <taxon>Elysia</taxon>
    </lineage>
</organism>
<comment type="caution">
    <text evidence="2">The sequence shown here is derived from an EMBL/GenBank/DDBJ whole genome shotgun (WGS) entry which is preliminary data.</text>
</comment>